<evidence type="ECO:0000313" key="2">
    <source>
        <dbReference type="Proteomes" id="UP001165064"/>
    </source>
</evidence>
<protein>
    <submittedName>
        <fullName evidence="1">Unnamed protein product</fullName>
    </submittedName>
</protein>
<reference evidence="1" key="1">
    <citation type="submission" date="2023-04" db="EMBL/GenBank/DDBJ databases">
        <title>Ambrosiozyma monospora NBRC 10751.</title>
        <authorList>
            <person name="Ichikawa N."/>
            <person name="Sato H."/>
            <person name="Tonouchi N."/>
        </authorList>
    </citation>
    <scope>NUCLEOTIDE SEQUENCE</scope>
    <source>
        <strain evidence="1">NBRC 10751</strain>
    </source>
</reference>
<keyword evidence="2" id="KW-1185">Reference proteome</keyword>
<name>A0ACB5UCS4_AMBMO</name>
<organism evidence="1 2">
    <name type="scientific">Ambrosiozyma monospora</name>
    <name type="common">Yeast</name>
    <name type="synonym">Endomycopsis monosporus</name>
    <dbReference type="NCBI Taxonomy" id="43982"/>
    <lineage>
        <taxon>Eukaryota</taxon>
        <taxon>Fungi</taxon>
        <taxon>Dikarya</taxon>
        <taxon>Ascomycota</taxon>
        <taxon>Saccharomycotina</taxon>
        <taxon>Pichiomycetes</taxon>
        <taxon>Pichiales</taxon>
        <taxon>Pichiaceae</taxon>
        <taxon>Ambrosiozyma</taxon>
    </lineage>
</organism>
<gene>
    <name evidence="1" type="ORF">Amon02_001252600</name>
</gene>
<comment type="caution">
    <text evidence="1">The sequence shown here is derived from an EMBL/GenBank/DDBJ whole genome shotgun (WGS) entry which is preliminary data.</text>
</comment>
<dbReference type="Proteomes" id="UP001165064">
    <property type="component" value="Unassembled WGS sequence"/>
</dbReference>
<dbReference type="EMBL" id="BSXS01014802">
    <property type="protein sequence ID" value="GMF05993.1"/>
    <property type="molecule type" value="Genomic_DNA"/>
</dbReference>
<sequence>MGVSGYLNFGSKTKGNILNNFPSGDWVANVARFCFGMNMLTTFPLELFVIREVVKDLIIIYKKRQHHDPSYTIDQLSTMQHVVITTVLSVIPMTVALFTCNLGAVLELAGATSASTIAYILPPLCYIKMTWRTKTMVQRVLPFACVAFGFMVMFLSSAQTIISALKNTDDGHCVE</sequence>
<proteinExistence type="predicted"/>
<evidence type="ECO:0000313" key="1">
    <source>
        <dbReference type="EMBL" id="GMF05993.1"/>
    </source>
</evidence>
<accession>A0ACB5UCS4</accession>